<organism evidence="1 2">
    <name type="scientific">Janthinobacterium violaceinigrum</name>
    <dbReference type="NCBI Taxonomy" id="2654252"/>
    <lineage>
        <taxon>Bacteria</taxon>
        <taxon>Pseudomonadati</taxon>
        <taxon>Pseudomonadota</taxon>
        <taxon>Betaproteobacteria</taxon>
        <taxon>Burkholderiales</taxon>
        <taxon>Oxalobacteraceae</taxon>
        <taxon>Janthinobacterium</taxon>
    </lineage>
</organism>
<keyword evidence="2" id="KW-1185">Reference proteome</keyword>
<dbReference type="Gene3D" id="1.10.10.10">
    <property type="entry name" value="Winged helix-like DNA-binding domain superfamily/Winged helix DNA-binding domain"/>
    <property type="match status" value="1"/>
</dbReference>
<dbReference type="EMBL" id="WFLI01000016">
    <property type="protein sequence ID" value="KAB8064052.1"/>
    <property type="molecule type" value="Genomic_DNA"/>
</dbReference>
<name>A0A6I1I065_9BURK</name>
<dbReference type="InterPro" id="IPR036388">
    <property type="entry name" value="WH-like_DNA-bd_sf"/>
</dbReference>
<dbReference type="Pfam" id="PF02082">
    <property type="entry name" value="Rrf2"/>
    <property type="match status" value="1"/>
</dbReference>
<protein>
    <submittedName>
        <fullName evidence="1">Rrf2 family transcriptional regulator</fullName>
    </submittedName>
</protein>
<dbReference type="PANTHER" id="PTHR33221">
    <property type="entry name" value="WINGED HELIX-TURN-HELIX TRANSCRIPTIONAL REGULATOR, RRF2 FAMILY"/>
    <property type="match status" value="1"/>
</dbReference>
<dbReference type="RefSeq" id="WP_152283247.1">
    <property type="nucleotide sequence ID" value="NZ_WFLI01000016.1"/>
</dbReference>
<dbReference type="NCBIfam" id="TIGR00738">
    <property type="entry name" value="rrf2_super"/>
    <property type="match status" value="1"/>
</dbReference>
<accession>A0A6I1I065</accession>
<dbReference type="GO" id="GO:0003700">
    <property type="term" value="F:DNA-binding transcription factor activity"/>
    <property type="evidence" value="ECO:0007669"/>
    <property type="project" value="TreeGrafter"/>
</dbReference>
<dbReference type="InterPro" id="IPR000944">
    <property type="entry name" value="Tscrpt_reg_Rrf2"/>
</dbReference>
<dbReference type="InterPro" id="IPR036390">
    <property type="entry name" value="WH_DNA-bd_sf"/>
</dbReference>
<dbReference type="PROSITE" id="PS51197">
    <property type="entry name" value="HTH_RRF2_2"/>
    <property type="match status" value="1"/>
</dbReference>
<proteinExistence type="predicted"/>
<sequence>MAHYGSGTEYGLHCLLYLAQPLAEPASSRDLAELQGISVSFLAKIFPKLEKAGIVTASEGIRGGYQLARPAGDISVLDVVDAIEGPKPLFDCQQIRSRCTLYEGEPPGWMTSGVCGIHALMLRAEKSMRAELAKTTLADLAQGVGSMAPAGFGEDLQGWFSGRVQVRSEARIAAVRGPKPRRVKDDAG</sequence>
<dbReference type="PANTHER" id="PTHR33221:SF13">
    <property type="entry name" value="TRANSCRIPTIONAL REGULATOR-RELATED"/>
    <property type="match status" value="1"/>
</dbReference>
<evidence type="ECO:0000313" key="1">
    <source>
        <dbReference type="EMBL" id="KAB8064052.1"/>
    </source>
</evidence>
<dbReference type="GO" id="GO:0005829">
    <property type="term" value="C:cytosol"/>
    <property type="evidence" value="ECO:0007669"/>
    <property type="project" value="TreeGrafter"/>
</dbReference>
<reference evidence="1 2" key="1">
    <citation type="submission" date="2019-10" db="EMBL/GenBank/DDBJ databases">
        <title>Three novel species isolated from a subtropical stream in China.</title>
        <authorList>
            <person name="Lu H."/>
        </authorList>
    </citation>
    <scope>NUCLEOTIDE SEQUENCE [LARGE SCALE GENOMIC DNA]</scope>
    <source>
        <strain evidence="1 2">FT13W</strain>
    </source>
</reference>
<dbReference type="Proteomes" id="UP000468717">
    <property type="component" value="Unassembled WGS sequence"/>
</dbReference>
<dbReference type="PROSITE" id="PS01332">
    <property type="entry name" value="HTH_RRF2_1"/>
    <property type="match status" value="1"/>
</dbReference>
<evidence type="ECO:0000313" key="2">
    <source>
        <dbReference type="Proteomes" id="UP000468717"/>
    </source>
</evidence>
<comment type="caution">
    <text evidence="1">The sequence shown here is derived from an EMBL/GenBank/DDBJ whole genome shotgun (WGS) entry which is preliminary data.</text>
</comment>
<dbReference type="AlphaFoldDB" id="A0A6I1I065"/>
<dbReference type="SUPFAM" id="SSF46785">
    <property type="entry name" value="Winged helix' DNA-binding domain"/>
    <property type="match status" value="1"/>
</dbReference>
<dbReference type="InterPro" id="IPR030489">
    <property type="entry name" value="TR_Rrf2-type_CS"/>
</dbReference>
<gene>
    <name evidence="1" type="ORF">GCN75_15230</name>
</gene>